<organism evidence="2 3">
    <name type="scientific">Stylosanthes scabra</name>
    <dbReference type="NCBI Taxonomy" id="79078"/>
    <lineage>
        <taxon>Eukaryota</taxon>
        <taxon>Viridiplantae</taxon>
        <taxon>Streptophyta</taxon>
        <taxon>Embryophyta</taxon>
        <taxon>Tracheophyta</taxon>
        <taxon>Spermatophyta</taxon>
        <taxon>Magnoliopsida</taxon>
        <taxon>eudicotyledons</taxon>
        <taxon>Gunneridae</taxon>
        <taxon>Pentapetalae</taxon>
        <taxon>rosids</taxon>
        <taxon>fabids</taxon>
        <taxon>Fabales</taxon>
        <taxon>Fabaceae</taxon>
        <taxon>Papilionoideae</taxon>
        <taxon>50 kb inversion clade</taxon>
        <taxon>dalbergioids sensu lato</taxon>
        <taxon>Dalbergieae</taxon>
        <taxon>Pterocarpus clade</taxon>
        <taxon>Stylosanthes</taxon>
    </lineage>
</organism>
<evidence type="ECO:0000256" key="1">
    <source>
        <dbReference type="SAM" id="MobiDB-lite"/>
    </source>
</evidence>
<proteinExistence type="predicted"/>
<evidence type="ECO:0008006" key="4">
    <source>
        <dbReference type="Google" id="ProtNLM"/>
    </source>
</evidence>
<feature type="region of interest" description="Disordered" evidence="1">
    <location>
        <begin position="162"/>
        <end position="183"/>
    </location>
</feature>
<accession>A0ABU6SSM8</accession>
<evidence type="ECO:0000313" key="3">
    <source>
        <dbReference type="Proteomes" id="UP001341840"/>
    </source>
</evidence>
<evidence type="ECO:0000313" key="2">
    <source>
        <dbReference type="EMBL" id="MED6139055.1"/>
    </source>
</evidence>
<protein>
    <recommendedName>
        <fullName evidence="4">DUF4283 domain-containing protein</fullName>
    </recommendedName>
</protein>
<feature type="region of interest" description="Disordered" evidence="1">
    <location>
        <begin position="237"/>
        <end position="257"/>
    </location>
</feature>
<dbReference type="EMBL" id="JASCZI010061580">
    <property type="protein sequence ID" value="MED6139055.1"/>
    <property type="molecule type" value="Genomic_DNA"/>
</dbReference>
<reference evidence="2 3" key="1">
    <citation type="journal article" date="2023" name="Plants (Basel)">
        <title>Bridging the Gap: Combining Genomics and Transcriptomics Approaches to Understand Stylosanthes scabra, an Orphan Legume from the Brazilian Caatinga.</title>
        <authorList>
            <person name="Ferreira-Neto J.R.C."/>
            <person name="da Silva M.D."/>
            <person name="Binneck E."/>
            <person name="de Melo N.F."/>
            <person name="da Silva R.H."/>
            <person name="de Melo A.L.T.M."/>
            <person name="Pandolfi V."/>
            <person name="Bustamante F.O."/>
            <person name="Brasileiro-Vidal A.C."/>
            <person name="Benko-Iseppon A.M."/>
        </authorList>
    </citation>
    <scope>NUCLEOTIDE SEQUENCE [LARGE SCALE GENOMIC DNA]</scope>
    <source>
        <tissue evidence="2">Leaves</tissue>
    </source>
</reference>
<keyword evidence="3" id="KW-1185">Reference proteome</keyword>
<gene>
    <name evidence="2" type="ORF">PIB30_080288</name>
</gene>
<comment type="caution">
    <text evidence="2">The sequence shown here is derived from an EMBL/GenBank/DDBJ whole genome shotgun (WGS) entry which is preliminary data.</text>
</comment>
<sequence>MDEAMSAIWGKPEGFRVMEINTNLFQFFFAKDSDVFRIEAAFLGCSRVLIGSINAIDFFEVKGRESRILKAYVEIDGSKVVKDYLKLAAPNGPQVEDSAENQIKQDCIGEWVKASQVSKRLARKEGLFADNRTSSGGIVPQPRKKPPPTWLLKGFSGLSMKESSDDTCSKSGPALQLSQHGSAEDHMRCLNNGDQSVDSVLKEIPPSNNVAVVFSTSANNSSQLSTRVKLKQIVRHKGSLHKSVSGQKRRNGGKENSANWKKLCMSEICTAENKVEGASREMAPTGP</sequence>
<dbReference type="Proteomes" id="UP001341840">
    <property type="component" value="Unassembled WGS sequence"/>
</dbReference>
<name>A0ABU6SSM8_9FABA</name>